<reference evidence="4 5" key="1">
    <citation type="submission" date="2019-06" db="EMBL/GenBank/DDBJ databases">
        <title>Genome sequencing of plant associated microbes to promote plant fitness in Sorghum bicolor and Oryza sativa.</title>
        <authorList>
            <person name="Coleman-Derr D."/>
        </authorList>
    </citation>
    <scope>NUCLEOTIDE SEQUENCE [LARGE SCALE GENOMIC DNA]</scope>
    <source>
        <strain evidence="4 5">KV-663</strain>
    </source>
</reference>
<dbReference type="InterPro" id="IPR000792">
    <property type="entry name" value="Tscrpt_reg_LuxR_C"/>
</dbReference>
<dbReference type="SUPFAM" id="SSF52540">
    <property type="entry name" value="P-loop containing nucleoside triphosphate hydrolases"/>
    <property type="match status" value="1"/>
</dbReference>
<dbReference type="Gene3D" id="1.10.10.10">
    <property type="entry name" value="Winged helix-like DNA-binding domain superfamily/Winged helix DNA-binding domain"/>
    <property type="match status" value="1"/>
</dbReference>
<dbReference type="PANTHER" id="PTHR16305">
    <property type="entry name" value="TESTICULAR SOLUBLE ADENYLYL CYCLASE"/>
    <property type="match status" value="1"/>
</dbReference>
<proteinExistence type="predicted"/>
<dbReference type="GO" id="GO:0003677">
    <property type="term" value="F:DNA binding"/>
    <property type="evidence" value="ECO:0007669"/>
    <property type="project" value="InterPro"/>
</dbReference>
<organism evidence="4 5">
    <name type="scientific">Humibacillus xanthopallidus</name>
    <dbReference type="NCBI Taxonomy" id="412689"/>
    <lineage>
        <taxon>Bacteria</taxon>
        <taxon>Bacillati</taxon>
        <taxon>Actinomycetota</taxon>
        <taxon>Actinomycetes</taxon>
        <taxon>Micrococcales</taxon>
        <taxon>Intrasporangiaceae</taxon>
        <taxon>Humibacillus</taxon>
    </lineage>
</organism>
<evidence type="ECO:0000256" key="1">
    <source>
        <dbReference type="ARBA" id="ARBA00022741"/>
    </source>
</evidence>
<dbReference type="InterPro" id="IPR027417">
    <property type="entry name" value="P-loop_NTPase"/>
</dbReference>
<dbReference type="Proteomes" id="UP000316747">
    <property type="component" value="Unassembled WGS sequence"/>
</dbReference>
<gene>
    <name evidence="4" type="ORF">FBY41_1077</name>
</gene>
<dbReference type="GO" id="GO:0004016">
    <property type="term" value="F:adenylate cyclase activity"/>
    <property type="evidence" value="ECO:0007669"/>
    <property type="project" value="TreeGrafter"/>
</dbReference>
<keyword evidence="5" id="KW-1185">Reference proteome</keyword>
<keyword evidence="1" id="KW-0547">Nucleotide-binding</keyword>
<dbReference type="InterPro" id="IPR036388">
    <property type="entry name" value="WH-like_DNA-bd_sf"/>
</dbReference>
<dbReference type="GO" id="GO:0005737">
    <property type="term" value="C:cytoplasm"/>
    <property type="evidence" value="ECO:0007669"/>
    <property type="project" value="TreeGrafter"/>
</dbReference>
<dbReference type="SMART" id="SM00421">
    <property type="entry name" value="HTH_LUXR"/>
    <property type="match status" value="1"/>
</dbReference>
<dbReference type="GO" id="GO:0005524">
    <property type="term" value="F:ATP binding"/>
    <property type="evidence" value="ECO:0007669"/>
    <property type="project" value="UniProtKB-KW"/>
</dbReference>
<dbReference type="AlphaFoldDB" id="A0A543I276"/>
<feature type="domain" description="HTH luxR-type" evidence="3">
    <location>
        <begin position="893"/>
        <end position="958"/>
    </location>
</feature>
<keyword evidence="2" id="KW-0067">ATP-binding</keyword>
<dbReference type="InterPro" id="IPR041664">
    <property type="entry name" value="AAA_16"/>
</dbReference>
<evidence type="ECO:0000256" key="2">
    <source>
        <dbReference type="ARBA" id="ARBA00022840"/>
    </source>
</evidence>
<dbReference type="Pfam" id="PF00196">
    <property type="entry name" value="GerE"/>
    <property type="match status" value="1"/>
</dbReference>
<accession>A0A543I276</accession>
<sequence>MIGRDAELDRLCAIAADVREGVGGGALVTGEAGIGKSRLITEFATVERSQGLLVLVGHGVDLAGGHLPFGTLADTVRDAVHRLGRDELERLAPDACRALGAIVPVLAGAPARESSAGASPSADRVAVLGGAIQLIDALTAERPLCWVVDDLQWADPQTLDLIAVVTRGLESRRVMFVGTFRTPVVEPEAAALLADLASLSEVITIRLGRLDEATARRQLRRVRGAALDPATEERILRLGEGLPLFIEHLAIEAGTTPNGVPESLGAIVDGRLRRLADAVTAVVDAAAVAEGPTDLEGLATVTGSPPAVVGAAVDEAAAARVLEQGDDGELRFVHTLVRDWVVSRLPPARRRALHRAWADLLDGKRSEHVGDVVASALHRRAAGDEAGAIRGFGRAAVIAARTGDSTLETSCLRQVYALWGSVQDAEAVCGMGIADVLFNLCVAGTSADEVAVLGDVLRRELAGGHLAGTATERLWLTMRLEQAEGRAPAAPVSVEQTTRDRARVLFEAAPSLVVLDALQIAGRWARRFDGALAARLHRRAWEMAREVGDTRARIRSEVFVGFDHLARVEPLAEARRLLALEAEYAALPVADWSMAVESAVTCLVDAGHYDEASVLAEQALLRLQDPQLAPRRYAGIAVCLGAARAEVGDWSGAERWLQVVESTYEPVRSEVAGIRLRIMTRRGQVAQLEPHLSTAMTALEPGPDLVGQRHELADVVTALYAVGKASEARRWLHALEGEPGGWWFAALWPALNAALRFEVAALQAPAPGGDPELIARLDELSQQFDWRGPAADAFRAEHVALLARSRRADSVDQWAAAADGWAGIDRAWDEAVCRLRLAEAYAAQGDRRLAASELLRANDIAGRLGAAGLLAEARVLGRRHGVALPIQRLTPPSSDLVSPLTAREREVLELVAEGRTNDEIAGRLCISPKTASVHVSRILAKLRAGNRTEAVAIGRREGLVG</sequence>
<dbReference type="PRINTS" id="PR00038">
    <property type="entry name" value="HTHLUXR"/>
</dbReference>
<name>A0A543I276_9MICO</name>
<dbReference type="CDD" id="cd06170">
    <property type="entry name" value="LuxR_C_like"/>
    <property type="match status" value="1"/>
</dbReference>
<dbReference type="InterPro" id="IPR016032">
    <property type="entry name" value="Sig_transdc_resp-reg_C-effctor"/>
</dbReference>
<evidence type="ECO:0000313" key="4">
    <source>
        <dbReference type="EMBL" id="TQM64699.1"/>
    </source>
</evidence>
<comment type="caution">
    <text evidence="4">The sequence shown here is derived from an EMBL/GenBank/DDBJ whole genome shotgun (WGS) entry which is preliminary data.</text>
</comment>
<dbReference type="PANTHER" id="PTHR16305:SF35">
    <property type="entry name" value="TRANSCRIPTIONAL ACTIVATOR DOMAIN"/>
    <property type="match status" value="1"/>
</dbReference>
<evidence type="ECO:0000259" key="3">
    <source>
        <dbReference type="PROSITE" id="PS50043"/>
    </source>
</evidence>
<dbReference type="SUPFAM" id="SSF46894">
    <property type="entry name" value="C-terminal effector domain of the bipartite response regulators"/>
    <property type="match status" value="1"/>
</dbReference>
<dbReference type="EMBL" id="VFPM01000001">
    <property type="protein sequence ID" value="TQM64699.1"/>
    <property type="molecule type" value="Genomic_DNA"/>
</dbReference>
<dbReference type="Pfam" id="PF13191">
    <property type="entry name" value="AAA_16"/>
    <property type="match status" value="1"/>
</dbReference>
<dbReference type="PROSITE" id="PS50043">
    <property type="entry name" value="HTH_LUXR_2"/>
    <property type="match status" value="1"/>
</dbReference>
<evidence type="ECO:0000313" key="5">
    <source>
        <dbReference type="Proteomes" id="UP000316747"/>
    </source>
</evidence>
<protein>
    <submittedName>
        <fullName evidence="4">Regulatory LuxR family protein</fullName>
    </submittedName>
</protein>
<dbReference type="GO" id="GO:0006355">
    <property type="term" value="P:regulation of DNA-templated transcription"/>
    <property type="evidence" value="ECO:0007669"/>
    <property type="project" value="InterPro"/>
</dbReference>